<dbReference type="InterPro" id="IPR012334">
    <property type="entry name" value="Pectin_lyas_fold"/>
</dbReference>
<sequence length="1003" mass="105005">MSLRKHARGAAITAVTILTAAASVTFGLSSAAMAADDATTYYIDCSAEGDGNGSEASPFTSLDQINAIMLTAGDRALFRRGATCNGEFAPQGGGSQAAPVVIADYGDAATRAVIDADGAENGVLLKNNSFLHLTDLEVVAPGDNIQKRRGVAITGEDGGALKGIRVEGMYIHDVRGTLPAVADPGSVGSFKGKTDTATGGIIVDAEGDKTPTWFEGLQILNNRIEDVDRQGIYFWSNWCQRPMLNRWGNFCDQPWAPSTDVLVAGNELRSIGGDGLVLHNVDGGVVEHNTLDGFNRRSKSNNAGLWTANADNVTFQYNRVMNGLSTYDTQAFDIDHATNDITIRYNFSRDNEGGFLLLCPDNSGTINARVHDNISVNEGARVVQNGCGGPVKDAQIYNNTIYSDSTAQQFWLGSGTNATVDVFNNLIVAEGEGRITYGVPTGVNVHDNLFQGVDIGDAESDNIVTDDAALSDPRSYEPDGYRLLSDSPAIGAGIPRPEEGTTDFFDTPAPGGDAEPVNIGAYQGDGFPAPDSVECTARLRAEGGTVVDGIAAFTLTSTNPCAHDVPGGPVTVSVSPDFEIVGVPGLPEVPSGESAKTEVRIAVPAETASGRYPVAFSQDGVRPVTGVITVPQRYSEIAAEDFDDVIEGDVPVGWTRTDANGSGVADLDGDRSLRIERIESTTNVARWDFGEDESPDRVAFAVRAAQTDSALGVHLLDADGGAVARISLADIGVWSYSDNAYFTDTDESYAADTWYDVVIERSGDRFTVAVDGELLGTGAVGSVKPIAALRVQVPSSARNDGSFAVDDIVLEQESEGGLVPADPKPADTVKTEPVEREAADAGESASEGPSIVPQRPAVVEAGNSAAFEVRGFRANEPVTVTVGESSGTAYTDESGRTVVAVPLGERTVISDAEVRAEQDRLGDGILVGWPSDTDEEQNGGGSSPSGQPTASVGADDGAPAATVSFGSDELAETGQELPWAPVGAAVILLALAAGLMVRRRRLH</sequence>
<feature type="transmembrane region" description="Helical" evidence="2">
    <location>
        <begin position="977"/>
        <end position="997"/>
    </location>
</feature>
<evidence type="ECO:0008006" key="6">
    <source>
        <dbReference type="Google" id="ProtNLM"/>
    </source>
</evidence>
<reference evidence="5" key="1">
    <citation type="journal article" date="2019" name="Int. J. Syst. Evol. Microbiol.">
        <title>The Global Catalogue of Microorganisms (GCM) 10K type strain sequencing project: providing services to taxonomists for standard genome sequencing and annotation.</title>
        <authorList>
            <consortium name="The Broad Institute Genomics Platform"/>
            <consortium name="The Broad Institute Genome Sequencing Center for Infectious Disease"/>
            <person name="Wu L."/>
            <person name="Ma J."/>
        </authorList>
    </citation>
    <scope>NUCLEOTIDE SEQUENCE [LARGE SCALE GENOMIC DNA]</scope>
    <source>
        <strain evidence="5">JCM 17024</strain>
    </source>
</reference>
<dbReference type="RefSeq" id="WP_344818764.1">
    <property type="nucleotide sequence ID" value="NZ_BAABCP010000001.1"/>
</dbReference>
<organism evidence="4 5">
    <name type="scientific">Microbacterium soli</name>
    <dbReference type="NCBI Taxonomy" id="446075"/>
    <lineage>
        <taxon>Bacteria</taxon>
        <taxon>Bacillati</taxon>
        <taxon>Actinomycetota</taxon>
        <taxon>Actinomycetes</taxon>
        <taxon>Micrococcales</taxon>
        <taxon>Microbacteriaceae</taxon>
        <taxon>Microbacterium</taxon>
    </lineage>
</organism>
<name>A0ABP7N6A7_9MICO</name>
<dbReference type="Gene3D" id="2.160.20.10">
    <property type="entry name" value="Single-stranded right-handed beta-helix, Pectin lyase-like"/>
    <property type="match status" value="1"/>
</dbReference>
<dbReference type="Proteomes" id="UP001501591">
    <property type="component" value="Unassembled WGS sequence"/>
</dbReference>
<evidence type="ECO:0000256" key="1">
    <source>
        <dbReference type="SAM" id="MobiDB-lite"/>
    </source>
</evidence>
<dbReference type="InterPro" id="IPR006626">
    <property type="entry name" value="PbH1"/>
</dbReference>
<protein>
    <recommendedName>
        <fullName evidence="6">Right handed beta helix domain-containing protein</fullName>
    </recommendedName>
</protein>
<keyword evidence="2" id="KW-0812">Transmembrane</keyword>
<feature type="region of interest" description="Disordered" evidence="1">
    <location>
        <begin position="927"/>
        <end position="962"/>
    </location>
</feature>
<keyword evidence="2" id="KW-0472">Membrane</keyword>
<dbReference type="EMBL" id="BAABCP010000001">
    <property type="protein sequence ID" value="GAA3936448.1"/>
    <property type="molecule type" value="Genomic_DNA"/>
</dbReference>
<feature type="compositionally biased region" description="Basic and acidic residues" evidence="1">
    <location>
        <begin position="824"/>
        <end position="839"/>
    </location>
</feature>
<dbReference type="SUPFAM" id="SSF51126">
    <property type="entry name" value="Pectin lyase-like"/>
    <property type="match status" value="2"/>
</dbReference>
<feature type="signal peptide" evidence="3">
    <location>
        <begin position="1"/>
        <end position="34"/>
    </location>
</feature>
<keyword evidence="5" id="KW-1185">Reference proteome</keyword>
<dbReference type="SMART" id="SM00710">
    <property type="entry name" value="PbH1"/>
    <property type="match status" value="6"/>
</dbReference>
<accession>A0ABP7N6A7</accession>
<evidence type="ECO:0000256" key="2">
    <source>
        <dbReference type="SAM" id="Phobius"/>
    </source>
</evidence>
<gene>
    <name evidence="4" type="ORF">GCM10022383_13460</name>
</gene>
<keyword evidence="2" id="KW-1133">Transmembrane helix</keyword>
<evidence type="ECO:0000313" key="4">
    <source>
        <dbReference type="EMBL" id="GAA3936448.1"/>
    </source>
</evidence>
<dbReference type="InterPro" id="IPR011050">
    <property type="entry name" value="Pectin_lyase_fold/virulence"/>
</dbReference>
<proteinExistence type="predicted"/>
<feature type="region of interest" description="Disordered" evidence="1">
    <location>
        <begin position="814"/>
        <end position="854"/>
    </location>
</feature>
<comment type="caution">
    <text evidence="4">The sequence shown here is derived from an EMBL/GenBank/DDBJ whole genome shotgun (WGS) entry which is preliminary data.</text>
</comment>
<evidence type="ECO:0000313" key="5">
    <source>
        <dbReference type="Proteomes" id="UP001501591"/>
    </source>
</evidence>
<evidence type="ECO:0000256" key="3">
    <source>
        <dbReference type="SAM" id="SignalP"/>
    </source>
</evidence>
<keyword evidence="3" id="KW-0732">Signal</keyword>
<feature type="chain" id="PRO_5046768661" description="Right handed beta helix domain-containing protein" evidence="3">
    <location>
        <begin position="35"/>
        <end position="1003"/>
    </location>
</feature>